<evidence type="ECO:0000313" key="4">
    <source>
        <dbReference type="EMBL" id="ADV21042.1"/>
    </source>
</evidence>
<dbReference type="KEGG" id="cgi:CGB_C4246C"/>
<dbReference type="GeneID" id="10187468"/>
<dbReference type="InterPro" id="IPR012337">
    <property type="entry name" value="RNaseH-like_sf"/>
</dbReference>
<dbReference type="VEuPathDB" id="FungiDB:CGB_C4246C"/>
<accession>E6R3E1</accession>
<dbReference type="Pfam" id="PF17919">
    <property type="entry name" value="RT_RNaseH_2"/>
    <property type="match status" value="1"/>
</dbReference>
<dbReference type="eggNOG" id="KOG0017">
    <property type="taxonomic scope" value="Eukaryota"/>
</dbReference>
<dbReference type="Gene3D" id="3.30.420.10">
    <property type="entry name" value="Ribonuclease H-like superfamily/Ribonuclease H"/>
    <property type="match status" value="1"/>
</dbReference>
<dbReference type="Proteomes" id="UP000007805">
    <property type="component" value="Chromosome C"/>
</dbReference>
<dbReference type="SUPFAM" id="SSF56672">
    <property type="entry name" value="DNA/RNA polymerases"/>
    <property type="match status" value="1"/>
</dbReference>
<dbReference type="RefSeq" id="XP_003192829.1">
    <property type="nucleotide sequence ID" value="XM_003192781.1"/>
</dbReference>
<organism evidence="4 5">
    <name type="scientific">Cryptococcus gattii serotype B (strain WM276 / ATCC MYA-4071)</name>
    <name type="common">Filobasidiella gattii</name>
    <name type="synonym">Cryptococcus bacillisporus</name>
    <dbReference type="NCBI Taxonomy" id="367775"/>
    <lineage>
        <taxon>Eukaryota</taxon>
        <taxon>Fungi</taxon>
        <taxon>Dikarya</taxon>
        <taxon>Basidiomycota</taxon>
        <taxon>Agaricomycotina</taxon>
        <taxon>Tremellomycetes</taxon>
        <taxon>Tremellales</taxon>
        <taxon>Cryptococcaceae</taxon>
        <taxon>Cryptococcus</taxon>
        <taxon>Cryptococcus gattii species complex</taxon>
    </lineage>
</organism>
<dbReference type="InterPro" id="IPR041577">
    <property type="entry name" value="RT_RNaseH_2"/>
</dbReference>
<dbReference type="InterPro" id="IPR036397">
    <property type="entry name" value="RNaseH_sf"/>
</dbReference>
<dbReference type="HOGENOM" id="CLU_590538_0_0_1"/>
<keyword evidence="1" id="KW-0694">RNA-binding</keyword>
<protein>
    <recommendedName>
        <fullName evidence="3">Integrase catalytic domain-containing protein</fullName>
    </recommendedName>
</protein>
<dbReference type="InterPro" id="IPR050951">
    <property type="entry name" value="Retrovirus_Pol_polyprotein"/>
</dbReference>
<evidence type="ECO:0000313" key="5">
    <source>
        <dbReference type="Proteomes" id="UP000007805"/>
    </source>
</evidence>
<dbReference type="PROSITE" id="PS50994">
    <property type="entry name" value="INTEGRASE"/>
    <property type="match status" value="1"/>
</dbReference>
<dbReference type="InterPro" id="IPR043128">
    <property type="entry name" value="Rev_trsase/Diguanyl_cyclase"/>
</dbReference>
<dbReference type="Gene3D" id="3.30.70.270">
    <property type="match status" value="1"/>
</dbReference>
<dbReference type="EMBL" id="CP000288">
    <property type="protein sequence ID" value="ADV21042.1"/>
    <property type="molecule type" value="Genomic_DNA"/>
</dbReference>
<dbReference type="InterPro" id="IPR001584">
    <property type="entry name" value="Integrase_cat-core"/>
</dbReference>
<evidence type="ECO:0000256" key="2">
    <source>
        <dbReference type="ARBA" id="ARBA00023268"/>
    </source>
</evidence>
<dbReference type="SUPFAM" id="SSF53098">
    <property type="entry name" value="Ribonuclease H-like"/>
    <property type="match status" value="1"/>
</dbReference>
<dbReference type="PANTHER" id="PTHR37984">
    <property type="entry name" value="PROTEIN CBG26694"/>
    <property type="match status" value="1"/>
</dbReference>
<dbReference type="GO" id="GO:0003723">
    <property type="term" value="F:RNA binding"/>
    <property type="evidence" value="ECO:0007669"/>
    <property type="project" value="UniProtKB-KW"/>
</dbReference>
<feature type="domain" description="Integrase catalytic" evidence="3">
    <location>
        <begin position="262"/>
        <end position="382"/>
    </location>
</feature>
<proteinExistence type="predicted"/>
<sequence length="463" mass="52004">MKSEFFCDKVKFLGHVISANHICPDPVKVRTIREWPKPQSPWELRSFLGLLQYLQKFIPAIAQHTCPLTALLPPNVAAEKAWIAHQCVLSQAPIYLFTDASKYSTGTWLGQGPTPEDAYPMAYDSCGLSPAKQNYPTHEKELLTIIDHIAGVNNFIADALSRLGGADPEDDGIEIQEVSMAVLRLLGQDVGLLKRVAQGYSTDEVMGHWLKEDDLVPGVQKEELTVGNQVETILRWEGHLCVPNTTKLHEAFILKPAGHLHSLPVPQAKFLDISIEFIGPLPVSHGYDQLIVITDWLTGYVVLIPTNTTMNSSELACLLYDHWLSKFSCPRSIISDQGSVFQSTLWKHLMHHIGAKSQLSTAYHPQTDKISEHSNKSIIESLHTITDICGRMWADNIQHVAFAQQSFLKFLVPTEEEWQAAAWRMELEEGEARDNLLMVKHRQVVQANRHQQADPQFKVGDKC</sequence>
<dbReference type="InterPro" id="IPR043502">
    <property type="entry name" value="DNA/RNA_pol_sf"/>
</dbReference>
<name>E6R3E1_CRYGW</name>
<gene>
    <name evidence="4" type="ordered locus">CGB_C4246C</name>
</gene>
<evidence type="ECO:0000259" key="3">
    <source>
        <dbReference type="PROSITE" id="PS50994"/>
    </source>
</evidence>
<keyword evidence="2" id="KW-0511">Multifunctional enzyme</keyword>
<dbReference type="PANTHER" id="PTHR37984:SF5">
    <property type="entry name" value="PROTEIN NYNRIN-LIKE"/>
    <property type="match status" value="1"/>
</dbReference>
<reference key="2">
    <citation type="journal article" date="2011" name="MBio">
        <title>Genome variation in Cryptococcus gattii, an emerging pathogen of immunocompetent hosts.</title>
        <authorList>
            <person name="D'Souza C.A."/>
            <person name="Kronstad J.W."/>
            <person name="Taylor G."/>
            <person name="Warren R."/>
            <person name="Yuen M."/>
            <person name="Hu G."/>
            <person name="Jung W.H."/>
            <person name="Sham A."/>
            <person name="Kidd S.E."/>
            <person name="Tangen K."/>
            <person name="Lee N."/>
            <person name="Zeilmaker T."/>
            <person name="Sawkins J."/>
            <person name="McVicker G."/>
            <person name="Shah S."/>
            <person name="Gnerre S."/>
            <person name="Griggs A."/>
            <person name="Zeng Q."/>
            <person name="Bartlett K."/>
            <person name="Li W."/>
            <person name="Wang X."/>
            <person name="Heitman J."/>
            <person name="Stajich J.E."/>
            <person name="Fraser J.A."/>
            <person name="Meyer W."/>
            <person name="Carter D."/>
            <person name="Schein J."/>
            <person name="Krzywinski M."/>
            <person name="Kwong-Chung K.J."/>
            <person name="Varma A."/>
            <person name="Wang J."/>
            <person name="Brunham R."/>
            <person name="Fyfe M."/>
            <person name="Ouellette B.F.F."/>
            <person name="Siddiqui A."/>
            <person name="Marra M."/>
            <person name="Jones S."/>
            <person name="Holt R."/>
            <person name="Birren B.W."/>
            <person name="Galagan J.E."/>
            <person name="Cuomo C.A."/>
        </authorList>
    </citation>
    <scope>NUCLEOTIDE SEQUENCE</scope>
    <source>
        <strain>WM276</strain>
    </source>
</reference>
<keyword evidence="5" id="KW-1185">Reference proteome</keyword>
<dbReference type="OrthoDB" id="3268967at2759"/>
<dbReference type="AlphaFoldDB" id="E6R3E1"/>
<reference evidence="4 5" key="1">
    <citation type="journal article" date="2011" name="MBio">
        <title>Genome variation in Cryptococcus gattii, an emerging pathogen of immunocompetent hosts.</title>
        <authorList>
            <person name="D'Souza C.A."/>
            <person name="Kronstad J.W."/>
            <person name="Taylor G."/>
            <person name="Warren R."/>
            <person name="Yuen M."/>
            <person name="Hu G."/>
            <person name="Jung W.H."/>
            <person name="Sham A."/>
            <person name="Kidd S.E."/>
            <person name="Tangen K."/>
            <person name="Lee N."/>
            <person name="Zeilmaker T."/>
            <person name="Sawkins J."/>
            <person name="McVicker G."/>
            <person name="Shah S."/>
            <person name="Gnerre S."/>
            <person name="Griggs A."/>
            <person name="Zeng Q."/>
            <person name="Bartlett K."/>
            <person name="Li W."/>
            <person name="Wang X."/>
            <person name="Heitman J."/>
            <person name="Stajich J.E."/>
            <person name="Fraser J.A."/>
            <person name="Meyer W."/>
            <person name="Carter D."/>
            <person name="Schein J."/>
            <person name="Krzywinski M."/>
            <person name="Kwon-Chung K.J."/>
            <person name="Varma A."/>
            <person name="Wang J."/>
            <person name="Brunham R."/>
            <person name="Fyfe M."/>
            <person name="Ouellette B.F."/>
            <person name="Siddiqui A."/>
            <person name="Marra M."/>
            <person name="Jones S."/>
            <person name="Holt R."/>
            <person name="Birren B.W."/>
            <person name="Galagan J.E."/>
            <person name="Cuomo C.A."/>
        </authorList>
    </citation>
    <scope>NUCLEOTIDE SEQUENCE [LARGE SCALE GENOMIC DNA]</scope>
    <source>
        <strain evidence="5">WM276 / ATCC MYA-4071</strain>
    </source>
</reference>
<dbReference type="GO" id="GO:0015074">
    <property type="term" value="P:DNA integration"/>
    <property type="evidence" value="ECO:0007669"/>
    <property type="project" value="InterPro"/>
</dbReference>
<evidence type="ECO:0000256" key="1">
    <source>
        <dbReference type="ARBA" id="ARBA00022884"/>
    </source>
</evidence>
<dbReference type="GO" id="GO:0005634">
    <property type="term" value="C:nucleus"/>
    <property type="evidence" value="ECO:0007669"/>
    <property type="project" value="UniProtKB-ARBA"/>
</dbReference>